<gene>
    <name evidence="1" type="ORF">LTS18_011943</name>
</gene>
<proteinExistence type="predicted"/>
<dbReference type="EMBL" id="JAWDJW010000351">
    <property type="protein sequence ID" value="KAK3080922.1"/>
    <property type="molecule type" value="Genomic_DNA"/>
</dbReference>
<comment type="caution">
    <text evidence="1">The sequence shown here is derived from an EMBL/GenBank/DDBJ whole genome shotgun (WGS) entry which is preliminary data.</text>
</comment>
<name>A0ACC3DW46_9PEZI</name>
<reference evidence="1" key="1">
    <citation type="submission" date="2024-09" db="EMBL/GenBank/DDBJ databases">
        <title>Black Yeasts Isolated from many extreme environments.</title>
        <authorList>
            <person name="Coleine C."/>
            <person name="Stajich J.E."/>
            <person name="Selbmann L."/>
        </authorList>
    </citation>
    <scope>NUCLEOTIDE SEQUENCE</scope>
    <source>
        <strain evidence="1">CCFEE 5737</strain>
    </source>
</reference>
<sequence length="77" mass="7897">MGSVISKIAAAVCPSSLYTLNSIVSGIANAIMLIFSAIASFFIWIFNALLCVVTFGHYGGCGAPRAKTSHGHGAGHV</sequence>
<evidence type="ECO:0000313" key="1">
    <source>
        <dbReference type="EMBL" id="KAK3080922.1"/>
    </source>
</evidence>
<organism evidence="1 2">
    <name type="scientific">Coniosporium uncinatum</name>
    <dbReference type="NCBI Taxonomy" id="93489"/>
    <lineage>
        <taxon>Eukaryota</taxon>
        <taxon>Fungi</taxon>
        <taxon>Dikarya</taxon>
        <taxon>Ascomycota</taxon>
        <taxon>Pezizomycotina</taxon>
        <taxon>Dothideomycetes</taxon>
        <taxon>Dothideomycetes incertae sedis</taxon>
        <taxon>Coniosporium</taxon>
    </lineage>
</organism>
<accession>A0ACC3DW46</accession>
<evidence type="ECO:0000313" key="2">
    <source>
        <dbReference type="Proteomes" id="UP001186974"/>
    </source>
</evidence>
<keyword evidence="2" id="KW-1185">Reference proteome</keyword>
<protein>
    <submittedName>
        <fullName evidence="1">Uncharacterized protein</fullName>
    </submittedName>
</protein>
<dbReference type="Proteomes" id="UP001186974">
    <property type="component" value="Unassembled WGS sequence"/>
</dbReference>